<dbReference type="GeneTree" id="ENSGT00390000009671"/>
<accession>A0A671YP70</accession>
<keyword evidence="6" id="KW-0256">Endoplasmic reticulum</keyword>
<reference evidence="11" key="1">
    <citation type="submission" date="2021-04" db="EMBL/GenBank/DDBJ databases">
        <authorList>
            <consortium name="Wellcome Sanger Institute Data Sharing"/>
        </authorList>
    </citation>
    <scope>NUCLEOTIDE SEQUENCE [LARGE SCALE GENOMIC DNA]</scope>
</reference>
<dbReference type="Ensembl" id="ENSSAUT00010067495.1">
    <property type="protein sequence ID" value="ENSSAUP00010064430.1"/>
    <property type="gene ID" value="ENSSAUG00010025734.1"/>
</dbReference>
<evidence type="ECO:0000313" key="12">
    <source>
        <dbReference type="Proteomes" id="UP000472265"/>
    </source>
</evidence>
<keyword evidence="5 10" id="KW-0812">Transmembrane</keyword>
<proteinExistence type="inferred from homology"/>
<evidence type="ECO:0000313" key="11">
    <source>
        <dbReference type="Ensembl" id="ENSSAUP00010064430.1"/>
    </source>
</evidence>
<comment type="subcellular location">
    <subcellularLocation>
        <location evidence="1">Endomembrane system</location>
        <topology evidence="1">Multi-pass membrane protein</topology>
    </subcellularLocation>
    <subcellularLocation>
        <location evidence="3">Endoplasmic reticulum membrane</location>
    </subcellularLocation>
    <subcellularLocation>
        <location evidence="2">Nucleus envelope</location>
    </subcellularLocation>
</comment>
<dbReference type="PANTHER" id="PTHR13416:SF2">
    <property type="entry name" value="TRANSMEMBRANE PROTEIN 43"/>
    <property type="match status" value="1"/>
</dbReference>
<evidence type="ECO:0000256" key="4">
    <source>
        <dbReference type="ARBA" id="ARBA00006627"/>
    </source>
</evidence>
<name>A0A671YP70_SPAAU</name>
<evidence type="ECO:0000256" key="10">
    <source>
        <dbReference type="SAM" id="Phobius"/>
    </source>
</evidence>
<reference evidence="11" key="3">
    <citation type="submission" date="2025-09" db="UniProtKB">
        <authorList>
            <consortium name="Ensembl"/>
        </authorList>
    </citation>
    <scope>IDENTIFICATION</scope>
</reference>
<evidence type="ECO:0000256" key="7">
    <source>
        <dbReference type="ARBA" id="ARBA00022989"/>
    </source>
</evidence>
<evidence type="ECO:0000256" key="1">
    <source>
        <dbReference type="ARBA" id="ARBA00004127"/>
    </source>
</evidence>
<feature type="transmembrane region" description="Helical" evidence="10">
    <location>
        <begin position="304"/>
        <end position="326"/>
    </location>
</feature>
<keyword evidence="7 10" id="KW-1133">Transmembrane helix</keyword>
<dbReference type="AlphaFoldDB" id="A0A671YP70"/>
<dbReference type="GO" id="GO:0005789">
    <property type="term" value="C:endoplasmic reticulum membrane"/>
    <property type="evidence" value="ECO:0007669"/>
    <property type="project" value="UniProtKB-SubCell"/>
</dbReference>
<dbReference type="Proteomes" id="UP000472265">
    <property type="component" value="Chromosome 6"/>
</dbReference>
<comment type="similarity">
    <text evidence="4">Belongs to the TMEM43 family.</text>
</comment>
<feature type="transmembrane region" description="Helical" evidence="10">
    <location>
        <begin position="332"/>
        <end position="352"/>
    </location>
</feature>
<evidence type="ECO:0000256" key="9">
    <source>
        <dbReference type="ARBA" id="ARBA00023242"/>
    </source>
</evidence>
<dbReference type="PANTHER" id="PTHR13416">
    <property type="match status" value="1"/>
</dbReference>
<gene>
    <name evidence="11" type="primary">TMEM43</name>
</gene>
<keyword evidence="8 10" id="KW-0472">Membrane</keyword>
<dbReference type="GO" id="GO:0071763">
    <property type="term" value="P:nuclear membrane organization"/>
    <property type="evidence" value="ECO:0007669"/>
    <property type="project" value="TreeGrafter"/>
</dbReference>
<dbReference type="GO" id="GO:0005637">
    <property type="term" value="C:nuclear inner membrane"/>
    <property type="evidence" value="ECO:0007669"/>
    <property type="project" value="TreeGrafter"/>
</dbReference>
<evidence type="ECO:0000256" key="5">
    <source>
        <dbReference type="ARBA" id="ARBA00022692"/>
    </source>
</evidence>
<sequence length="358" mass="40598">VKEGTILFMKGRALQTALSLDEGLSLVVPLDSRSSLDLQNNNRLVHLSALLRTSQPLHDPNYRVVVQAVKLKRQVEMYQWVEYRESKDYQEDGETKTETTYTYNTEWKSELINSRNFDKEIGHQNPSAMAVESVTVVAPEVRVGSFLLSKGLVEQINNFQTLRLRDFNAFNLDPFLSIDDDYFYHTQYPRRPEVGDVRVRFSFAGLSGETSHLGQAQTVSIVAMQRGEQLMPFKTKSGDTLEILYLEELTPEEVFAKEHQYNSMKTWGLRAAGWALMFLSIQLTMRIIYTLVDWVPVLRELVSVGLKIFAMCVSCSLSLLVIGVGWLFYRPLVAAALGALALLPVFLARSGFPAKKNQ</sequence>
<dbReference type="Pfam" id="PF07787">
    <property type="entry name" value="TMEM43"/>
    <property type="match status" value="1"/>
</dbReference>
<evidence type="ECO:0000256" key="8">
    <source>
        <dbReference type="ARBA" id="ARBA00023136"/>
    </source>
</evidence>
<keyword evidence="9" id="KW-0539">Nucleus</keyword>
<keyword evidence="12" id="KW-1185">Reference proteome</keyword>
<dbReference type="InterPro" id="IPR012430">
    <property type="entry name" value="TMEM43_fam"/>
</dbReference>
<organism evidence="11 12">
    <name type="scientific">Sparus aurata</name>
    <name type="common">Gilthead sea bream</name>
    <dbReference type="NCBI Taxonomy" id="8175"/>
    <lineage>
        <taxon>Eukaryota</taxon>
        <taxon>Metazoa</taxon>
        <taxon>Chordata</taxon>
        <taxon>Craniata</taxon>
        <taxon>Vertebrata</taxon>
        <taxon>Euteleostomi</taxon>
        <taxon>Actinopterygii</taxon>
        <taxon>Neopterygii</taxon>
        <taxon>Teleostei</taxon>
        <taxon>Neoteleostei</taxon>
        <taxon>Acanthomorphata</taxon>
        <taxon>Eupercaria</taxon>
        <taxon>Spariformes</taxon>
        <taxon>Sparidae</taxon>
        <taxon>Sparus</taxon>
    </lineage>
</organism>
<feature type="transmembrane region" description="Helical" evidence="10">
    <location>
        <begin position="271"/>
        <end position="292"/>
    </location>
</feature>
<reference evidence="11" key="2">
    <citation type="submission" date="2025-08" db="UniProtKB">
        <authorList>
            <consortium name="Ensembl"/>
        </authorList>
    </citation>
    <scope>IDENTIFICATION</scope>
</reference>
<evidence type="ECO:0000256" key="6">
    <source>
        <dbReference type="ARBA" id="ARBA00022824"/>
    </source>
</evidence>
<dbReference type="GO" id="GO:0006629">
    <property type="term" value="P:lipid metabolic process"/>
    <property type="evidence" value="ECO:0007669"/>
    <property type="project" value="TreeGrafter"/>
</dbReference>
<evidence type="ECO:0000256" key="3">
    <source>
        <dbReference type="ARBA" id="ARBA00004586"/>
    </source>
</evidence>
<protein>
    <submittedName>
        <fullName evidence="11">Transmembrane protein 43</fullName>
    </submittedName>
</protein>
<evidence type="ECO:0000256" key="2">
    <source>
        <dbReference type="ARBA" id="ARBA00004259"/>
    </source>
</evidence>